<evidence type="ECO:0000256" key="6">
    <source>
        <dbReference type="ARBA" id="ARBA00023014"/>
    </source>
</evidence>
<keyword evidence="4" id="KW-0560">Oxidoreductase</keyword>
<keyword evidence="3" id="KW-0479">Metal-binding</keyword>
<name>A0A381SBJ1_9ZZZZ</name>
<dbReference type="NCBIfam" id="NF001540">
    <property type="entry name" value="PRK00366.1"/>
    <property type="match status" value="1"/>
</dbReference>
<dbReference type="InterPro" id="IPR058578">
    <property type="entry name" value="IspG_TIM"/>
</dbReference>
<evidence type="ECO:0008006" key="11">
    <source>
        <dbReference type="Google" id="ProtNLM"/>
    </source>
</evidence>
<dbReference type="InterPro" id="IPR004588">
    <property type="entry name" value="IspG_bac-typ"/>
</dbReference>
<keyword evidence="6" id="KW-0411">Iron-sulfur</keyword>
<dbReference type="InterPro" id="IPR045854">
    <property type="entry name" value="NO2/SO3_Rdtase_4Fe4S_sf"/>
</dbReference>
<dbReference type="InterPro" id="IPR058579">
    <property type="entry name" value="IspG_C"/>
</dbReference>
<proteinExistence type="inferred from homology"/>
<evidence type="ECO:0000256" key="7">
    <source>
        <dbReference type="ARBA" id="ARBA00023229"/>
    </source>
</evidence>
<dbReference type="FunFam" id="3.30.413.10:FF:000012">
    <property type="entry name" value="4-hydroxy-3-methylbut-2-en-1-yl diphosphate synthase (flavodoxin)"/>
    <property type="match status" value="1"/>
</dbReference>
<dbReference type="GO" id="GO:0005506">
    <property type="term" value="F:iron ion binding"/>
    <property type="evidence" value="ECO:0007669"/>
    <property type="project" value="InterPro"/>
</dbReference>
<evidence type="ECO:0000256" key="5">
    <source>
        <dbReference type="ARBA" id="ARBA00023004"/>
    </source>
</evidence>
<dbReference type="InterPro" id="IPR011005">
    <property type="entry name" value="Dihydropteroate_synth-like_sf"/>
</dbReference>
<dbReference type="GO" id="GO:0019288">
    <property type="term" value="P:isopentenyl diphosphate biosynthetic process, methylerythritol 4-phosphate pathway"/>
    <property type="evidence" value="ECO:0007669"/>
    <property type="project" value="TreeGrafter"/>
</dbReference>
<dbReference type="SUPFAM" id="SSF56014">
    <property type="entry name" value="Nitrite and sulphite reductase 4Fe-4S domain-like"/>
    <property type="match status" value="1"/>
</dbReference>
<dbReference type="NCBIfam" id="TIGR00612">
    <property type="entry name" value="ispG_gcpE"/>
    <property type="match status" value="1"/>
</dbReference>
<dbReference type="AlphaFoldDB" id="A0A381SBJ1"/>
<dbReference type="Gene3D" id="3.30.413.10">
    <property type="entry name" value="Sulfite Reductase Hemoprotein, domain 1"/>
    <property type="match status" value="1"/>
</dbReference>
<evidence type="ECO:0000259" key="9">
    <source>
        <dbReference type="Pfam" id="PF26540"/>
    </source>
</evidence>
<dbReference type="GO" id="GO:0046429">
    <property type="term" value="F:4-hydroxy-3-methylbut-2-en-1-yl diphosphate synthase activity (ferredoxin)"/>
    <property type="evidence" value="ECO:0007669"/>
    <property type="project" value="InterPro"/>
</dbReference>
<dbReference type="PIRSF" id="PIRSF004640">
    <property type="entry name" value="IspG"/>
    <property type="match status" value="1"/>
</dbReference>
<evidence type="ECO:0000256" key="4">
    <source>
        <dbReference type="ARBA" id="ARBA00023002"/>
    </source>
</evidence>
<keyword evidence="7" id="KW-0414">Isoprene biosynthesis</keyword>
<feature type="domain" description="IspG C-terminal" evidence="9">
    <location>
        <begin position="296"/>
        <end position="397"/>
    </location>
</feature>
<organism evidence="10">
    <name type="scientific">marine metagenome</name>
    <dbReference type="NCBI Taxonomy" id="408172"/>
    <lineage>
        <taxon>unclassified sequences</taxon>
        <taxon>metagenomes</taxon>
        <taxon>ecological metagenomes</taxon>
    </lineage>
</organism>
<reference evidence="10" key="1">
    <citation type="submission" date="2018-05" db="EMBL/GenBank/DDBJ databases">
        <authorList>
            <person name="Lanie J.A."/>
            <person name="Ng W.-L."/>
            <person name="Kazmierczak K.M."/>
            <person name="Andrzejewski T.M."/>
            <person name="Davidsen T.M."/>
            <person name="Wayne K.J."/>
            <person name="Tettelin H."/>
            <person name="Glass J.I."/>
            <person name="Rusch D."/>
            <person name="Podicherti R."/>
            <person name="Tsui H.-C.T."/>
            <person name="Winkler M.E."/>
        </authorList>
    </citation>
    <scope>NUCLEOTIDE SEQUENCE</scope>
</reference>
<dbReference type="PANTHER" id="PTHR30454:SF0">
    <property type="entry name" value="4-HYDROXY-3-METHYLBUT-2-EN-1-YL DIPHOSPHATE SYNTHASE (FERREDOXIN), CHLOROPLASTIC"/>
    <property type="match status" value="1"/>
</dbReference>
<dbReference type="HAMAP" id="MF_00159">
    <property type="entry name" value="IspG"/>
    <property type="match status" value="1"/>
</dbReference>
<evidence type="ECO:0000256" key="3">
    <source>
        <dbReference type="ARBA" id="ARBA00022723"/>
    </source>
</evidence>
<dbReference type="GO" id="GO:0051539">
    <property type="term" value="F:4 iron, 4 sulfur cluster binding"/>
    <property type="evidence" value="ECO:0007669"/>
    <property type="project" value="UniProtKB-KW"/>
</dbReference>
<gene>
    <name evidence="10" type="ORF">METZ01_LOCUS53525</name>
</gene>
<evidence type="ECO:0000256" key="2">
    <source>
        <dbReference type="ARBA" id="ARBA00022485"/>
    </source>
</evidence>
<dbReference type="Pfam" id="PF26540">
    <property type="entry name" value="GcpE_C"/>
    <property type="match status" value="1"/>
</dbReference>
<sequence length="407" mass="43424">VDELTARQNTYPVNVGGIVIGGGNGVVIQSMTDTDTADVAATVSQVKLLADAGSEIVRLTVNNSAAAKAVPEVSKRLLDLGCNVPLVGDFHFIGHRLLRDFPELAATLAKFRINPGNVGRGVRHDENFATFIDIAKDLAKPVRIGVNAGSLDPDLMASKMDENSRISEPLDSEQVENQALVDSALKSAEAALDIGLTPNQIIISCKVSRFPQMVTVYRELSQRSDFPLHLGLTEAGMGQKGIVATTAALSTLLEQGIGDTIRASLTPEVGGDRSAEVRLCQDILQAIGLRRFRPAVTACPGCGRTTSTLFRELAQDIQVHIDEKLPEWQSRHKGSETLQVAVMGCVVNGPGESRAADIGISLPGAGEEPRAPVFVDGERVKLLSGPNIASEFIEMVESYVEMTYGES</sequence>
<dbReference type="PANTHER" id="PTHR30454">
    <property type="entry name" value="4-HYDROXY-3-METHYLBUT-2-EN-1-YL DIPHOSPHATE SYNTHASE"/>
    <property type="match status" value="1"/>
</dbReference>
<dbReference type="Gene3D" id="3.20.20.20">
    <property type="entry name" value="Dihydropteroate synthase-like"/>
    <property type="match status" value="1"/>
</dbReference>
<dbReference type="InterPro" id="IPR016425">
    <property type="entry name" value="IspG_bac"/>
</dbReference>
<feature type="domain" description="IspG TIM-barrel" evidence="8">
    <location>
        <begin position="10"/>
        <end position="279"/>
    </location>
</feature>
<protein>
    <recommendedName>
        <fullName evidence="11">4-hydroxy-3-methylbut-2-en-1-yl diphosphate synthase</fullName>
    </recommendedName>
</protein>
<evidence type="ECO:0000259" key="8">
    <source>
        <dbReference type="Pfam" id="PF04551"/>
    </source>
</evidence>
<evidence type="ECO:0000313" key="10">
    <source>
        <dbReference type="EMBL" id="SVA00671.1"/>
    </source>
</evidence>
<accession>A0A381SBJ1</accession>
<keyword evidence="5" id="KW-0408">Iron</keyword>
<comment type="cofactor">
    <cofactor evidence="1">
        <name>[4Fe-4S] cluster</name>
        <dbReference type="ChEBI" id="CHEBI:49883"/>
    </cofactor>
</comment>
<feature type="non-terminal residue" evidence="10">
    <location>
        <position position="1"/>
    </location>
</feature>
<evidence type="ECO:0000256" key="1">
    <source>
        <dbReference type="ARBA" id="ARBA00001966"/>
    </source>
</evidence>
<dbReference type="EMBL" id="UINC01002825">
    <property type="protein sequence ID" value="SVA00671.1"/>
    <property type="molecule type" value="Genomic_DNA"/>
</dbReference>
<keyword evidence="2" id="KW-0004">4Fe-4S</keyword>
<dbReference type="Pfam" id="PF04551">
    <property type="entry name" value="GcpE"/>
    <property type="match status" value="1"/>
</dbReference>
<dbReference type="GO" id="GO:0016114">
    <property type="term" value="P:terpenoid biosynthetic process"/>
    <property type="evidence" value="ECO:0007669"/>
    <property type="project" value="InterPro"/>
</dbReference>